<gene>
    <name evidence="3" type="ORF">DI555_03985</name>
</gene>
<proteinExistence type="predicted"/>
<dbReference type="InterPro" id="IPR032623">
    <property type="entry name" value="FecR_N"/>
</dbReference>
<name>A0A2W5NSV8_9SPHN</name>
<dbReference type="PANTHER" id="PTHR30273:SF2">
    <property type="entry name" value="PROTEIN FECR"/>
    <property type="match status" value="1"/>
</dbReference>
<evidence type="ECO:0008006" key="5">
    <source>
        <dbReference type="Google" id="ProtNLM"/>
    </source>
</evidence>
<dbReference type="InterPro" id="IPR012373">
    <property type="entry name" value="Ferrdict_sens_TM"/>
</dbReference>
<reference evidence="3 4" key="1">
    <citation type="submission" date="2017-08" db="EMBL/GenBank/DDBJ databases">
        <title>Infants hospitalized years apart are colonized by the same room-sourced microbial strains.</title>
        <authorList>
            <person name="Brooks B."/>
            <person name="Olm M.R."/>
            <person name="Firek B.A."/>
            <person name="Baker R."/>
            <person name="Thomas B.C."/>
            <person name="Morowitz M.J."/>
            <person name="Banfield J.F."/>
        </authorList>
    </citation>
    <scope>NUCLEOTIDE SEQUENCE [LARGE SCALE GENOMIC DNA]</scope>
    <source>
        <strain evidence="3">S2_005_002_R2_33</strain>
    </source>
</reference>
<evidence type="ECO:0000259" key="1">
    <source>
        <dbReference type="Pfam" id="PF04773"/>
    </source>
</evidence>
<dbReference type="PANTHER" id="PTHR30273">
    <property type="entry name" value="PERIPLASMIC SIGNAL SENSOR AND SIGMA FACTOR ACTIVATOR FECR-RELATED"/>
    <property type="match status" value="1"/>
</dbReference>
<dbReference type="Pfam" id="PF16220">
    <property type="entry name" value="DUF4880"/>
    <property type="match status" value="1"/>
</dbReference>
<dbReference type="InterPro" id="IPR006860">
    <property type="entry name" value="FecR"/>
</dbReference>
<dbReference type="Pfam" id="PF04773">
    <property type="entry name" value="FecR"/>
    <property type="match status" value="1"/>
</dbReference>
<dbReference type="Gene3D" id="2.60.120.1440">
    <property type="match status" value="1"/>
</dbReference>
<organism evidence="3 4">
    <name type="scientific">Novosphingobium pentaromativorans</name>
    <dbReference type="NCBI Taxonomy" id="205844"/>
    <lineage>
        <taxon>Bacteria</taxon>
        <taxon>Pseudomonadati</taxon>
        <taxon>Pseudomonadota</taxon>
        <taxon>Alphaproteobacteria</taxon>
        <taxon>Sphingomonadales</taxon>
        <taxon>Sphingomonadaceae</taxon>
        <taxon>Novosphingobium</taxon>
    </lineage>
</organism>
<comment type="caution">
    <text evidence="3">The sequence shown here is derived from an EMBL/GenBank/DDBJ whole genome shotgun (WGS) entry which is preliminary data.</text>
</comment>
<dbReference type="Proteomes" id="UP000249082">
    <property type="component" value="Unassembled WGS sequence"/>
</dbReference>
<sequence length="342" mass="37043">MDEQQAPILETAADWVDRLGELTPSERRALQGWLNASPEHARAFARMSRLVSDTALIDALGDARTAHSGTALPPLRRTDRMRSPHTARRLNRRQAMAAGLAGALTLPAAGYWLLGRNAPAPGAGSTGHFASTVGQRRHVALPDGSRLLLDAASRVAFDFTPDRRAIVLEHGAARFDVQHDPARPFEVSTPHARMTALGTSFTVDHLRDASELRVLSGKVALATGQGAQMLVRAREWAMIDARSVTGQGRFDPASGDWQTDWLDAESMPLGSALERLNRYSTVPLALGESRFATLTFSGRFRLDRPRESLALIGALFGLVAAESKGTIYLRDPGDTENQPVTA</sequence>
<dbReference type="PIRSF" id="PIRSF018266">
    <property type="entry name" value="FecR"/>
    <property type="match status" value="1"/>
</dbReference>
<dbReference type="EMBL" id="QFPX01000003">
    <property type="protein sequence ID" value="PZQ56526.1"/>
    <property type="molecule type" value="Genomic_DNA"/>
</dbReference>
<feature type="domain" description="FecR N-terminal" evidence="2">
    <location>
        <begin position="11"/>
        <end position="50"/>
    </location>
</feature>
<evidence type="ECO:0000259" key="2">
    <source>
        <dbReference type="Pfam" id="PF16220"/>
    </source>
</evidence>
<evidence type="ECO:0000313" key="4">
    <source>
        <dbReference type="Proteomes" id="UP000249082"/>
    </source>
</evidence>
<dbReference type="AlphaFoldDB" id="A0A2W5NSV8"/>
<feature type="domain" description="FecR protein" evidence="1">
    <location>
        <begin position="131"/>
        <end position="219"/>
    </location>
</feature>
<dbReference type="GO" id="GO:0016989">
    <property type="term" value="F:sigma factor antagonist activity"/>
    <property type="evidence" value="ECO:0007669"/>
    <property type="project" value="TreeGrafter"/>
</dbReference>
<accession>A0A2W5NSV8</accession>
<protein>
    <recommendedName>
        <fullName evidence="5">DUF4880 domain-containing protein</fullName>
    </recommendedName>
</protein>
<evidence type="ECO:0000313" key="3">
    <source>
        <dbReference type="EMBL" id="PZQ56526.1"/>
    </source>
</evidence>